<dbReference type="InterPro" id="IPR004552">
    <property type="entry name" value="AGP_acyltrans"/>
</dbReference>
<dbReference type="Pfam" id="PF01553">
    <property type="entry name" value="Acyltransferase"/>
    <property type="match status" value="1"/>
</dbReference>
<comment type="similarity">
    <text evidence="4 9">Belongs to the 1-acyl-sn-glycerol-3-phosphate acyltransferase family.</text>
</comment>
<evidence type="ECO:0000256" key="2">
    <source>
        <dbReference type="ARBA" id="ARBA00004728"/>
    </source>
</evidence>
<keyword evidence="9" id="KW-0444">Lipid biosynthesis</keyword>
<evidence type="ECO:0000256" key="9">
    <source>
        <dbReference type="RuleBase" id="RU361267"/>
    </source>
</evidence>
<dbReference type="GO" id="GO:0016020">
    <property type="term" value="C:membrane"/>
    <property type="evidence" value="ECO:0007669"/>
    <property type="project" value="InterPro"/>
</dbReference>
<evidence type="ECO:0000256" key="6">
    <source>
        <dbReference type="ARBA" id="ARBA00016139"/>
    </source>
</evidence>
<dbReference type="EC" id="2.3.1.51" evidence="5 9"/>
<keyword evidence="9" id="KW-1208">Phospholipid metabolism</keyword>
<dbReference type="GO" id="GO:0016024">
    <property type="term" value="P:CDP-diacylglycerol biosynthetic process"/>
    <property type="evidence" value="ECO:0007669"/>
    <property type="project" value="UniProtKB-UniPathway"/>
</dbReference>
<evidence type="ECO:0000256" key="8">
    <source>
        <dbReference type="ARBA" id="ARBA00023315"/>
    </source>
</evidence>
<dbReference type="SMART" id="SM00563">
    <property type="entry name" value="PlsC"/>
    <property type="match status" value="1"/>
</dbReference>
<dbReference type="Proteomes" id="UP000295375">
    <property type="component" value="Unassembled WGS sequence"/>
</dbReference>
<dbReference type="GO" id="GO:0006654">
    <property type="term" value="P:phosphatidic acid biosynthetic process"/>
    <property type="evidence" value="ECO:0007669"/>
    <property type="project" value="TreeGrafter"/>
</dbReference>
<reference evidence="12 13" key="1">
    <citation type="submission" date="2019-03" db="EMBL/GenBank/DDBJ databases">
        <title>Genomic Encyclopedia of Type Strains, Phase IV (KMG-IV): sequencing the most valuable type-strain genomes for metagenomic binning, comparative biology and taxonomic classification.</title>
        <authorList>
            <person name="Goeker M."/>
        </authorList>
    </citation>
    <scope>NUCLEOTIDE SEQUENCE [LARGE SCALE GENOMIC DNA]</scope>
    <source>
        <strain evidence="12 13">DSM 103792</strain>
    </source>
</reference>
<feature type="transmembrane region" description="Helical" evidence="10">
    <location>
        <begin position="6"/>
        <end position="31"/>
    </location>
</feature>
<feature type="domain" description="Phospholipid/glycerol acyltransferase" evidence="11">
    <location>
        <begin position="76"/>
        <end position="190"/>
    </location>
</feature>
<evidence type="ECO:0000256" key="3">
    <source>
        <dbReference type="ARBA" id="ARBA00005189"/>
    </source>
</evidence>
<evidence type="ECO:0000313" key="12">
    <source>
        <dbReference type="EMBL" id="TDQ50337.1"/>
    </source>
</evidence>
<comment type="catalytic activity">
    <reaction evidence="1 9">
        <text>a 1-acyl-sn-glycero-3-phosphate + an acyl-CoA = a 1,2-diacyl-sn-glycero-3-phosphate + CoA</text>
        <dbReference type="Rhea" id="RHEA:19709"/>
        <dbReference type="ChEBI" id="CHEBI:57287"/>
        <dbReference type="ChEBI" id="CHEBI:57970"/>
        <dbReference type="ChEBI" id="CHEBI:58342"/>
        <dbReference type="ChEBI" id="CHEBI:58608"/>
        <dbReference type="EC" id="2.3.1.51"/>
    </reaction>
</comment>
<dbReference type="GO" id="GO:0003841">
    <property type="term" value="F:1-acylglycerol-3-phosphate O-acyltransferase activity"/>
    <property type="evidence" value="ECO:0007669"/>
    <property type="project" value="UniProtKB-UniRule"/>
</dbReference>
<keyword evidence="10" id="KW-0812">Transmembrane</keyword>
<dbReference type="InterPro" id="IPR002123">
    <property type="entry name" value="Plipid/glycerol_acylTrfase"/>
</dbReference>
<dbReference type="PANTHER" id="PTHR10434">
    <property type="entry name" value="1-ACYL-SN-GLYCEROL-3-PHOSPHATE ACYLTRANSFERASE"/>
    <property type="match status" value="1"/>
</dbReference>
<comment type="caution">
    <text evidence="12">The sequence shown here is derived from an EMBL/GenBank/DDBJ whole genome shotgun (WGS) entry which is preliminary data.</text>
</comment>
<keyword evidence="9" id="KW-0594">Phospholipid biosynthesis</keyword>
<gene>
    <name evidence="12" type="ORF">EV696_10216</name>
</gene>
<evidence type="ECO:0000259" key="11">
    <source>
        <dbReference type="SMART" id="SM00563"/>
    </source>
</evidence>
<dbReference type="AlphaFoldDB" id="A0A4V3D841"/>
<comment type="pathway">
    <text evidence="3">Lipid metabolism.</text>
</comment>
<dbReference type="NCBIfam" id="TIGR00530">
    <property type="entry name" value="AGP_acyltrn"/>
    <property type="match status" value="1"/>
</dbReference>
<dbReference type="PANTHER" id="PTHR10434:SF11">
    <property type="entry name" value="1-ACYL-SN-GLYCEROL-3-PHOSPHATE ACYLTRANSFERASE"/>
    <property type="match status" value="1"/>
</dbReference>
<evidence type="ECO:0000256" key="1">
    <source>
        <dbReference type="ARBA" id="ARBA00001141"/>
    </source>
</evidence>
<keyword evidence="10" id="KW-1133">Transmembrane helix</keyword>
<dbReference type="UniPathway" id="UPA00557">
    <property type="reaction ID" value="UER00613"/>
</dbReference>
<evidence type="ECO:0000256" key="5">
    <source>
        <dbReference type="ARBA" id="ARBA00013211"/>
    </source>
</evidence>
<dbReference type="OrthoDB" id="5290997at2"/>
<keyword evidence="10" id="KW-0472">Membrane</keyword>
<dbReference type="CDD" id="cd07989">
    <property type="entry name" value="LPLAT_AGPAT-like"/>
    <property type="match status" value="1"/>
</dbReference>
<keyword evidence="7 9" id="KW-0808">Transferase</keyword>
<evidence type="ECO:0000313" key="13">
    <source>
        <dbReference type="Proteomes" id="UP000295375"/>
    </source>
</evidence>
<evidence type="ECO:0000256" key="10">
    <source>
        <dbReference type="SAM" id="Phobius"/>
    </source>
</evidence>
<protein>
    <recommendedName>
        <fullName evidence="6 9">1-acyl-sn-glycerol-3-phosphate acyltransferase</fullName>
        <ecNumber evidence="5 9">2.3.1.51</ecNumber>
    </recommendedName>
</protein>
<proteinExistence type="inferred from homology"/>
<dbReference type="EMBL" id="SNYM01000002">
    <property type="protein sequence ID" value="TDQ50337.1"/>
    <property type="molecule type" value="Genomic_DNA"/>
</dbReference>
<sequence>MKKANVLQWVWINVASVAVTFKYCMVAFYVTSVHRDDARARIDDTCRRWSAALLRLIDLRWSLLGEIPQYTDQRRYIVMCNHASHYDIPLSFMAVPGSMRMLAKKELSHIPIFGQAMRAAEFIFIDRHNRERAKKDLHNAKAKMESGIVLWVSPEGTRSKDGRLLPFKKGCFHLAIDTQAVIIPMVIRDIIKVLPKGETRPNLGVHVDVVFGKPIDTIGYSLDQRQQLSDKVETAMRQLMQPERSAA</sequence>
<name>A0A4V3D841_9GAMM</name>
<keyword evidence="9" id="KW-0443">Lipid metabolism</keyword>
<comment type="domain">
    <text evidence="9">The HXXXXD motif is essential for acyltransferase activity and may constitute the binding site for the phosphate moiety of the glycerol-3-phosphate.</text>
</comment>
<dbReference type="SUPFAM" id="SSF69593">
    <property type="entry name" value="Glycerol-3-phosphate (1)-acyltransferase"/>
    <property type="match status" value="1"/>
</dbReference>
<dbReference type="RefSeq" id="WP_133587417.1">
    <property type="nucleotide sequence ID" value="NZ_CP037953.1"/>
</dbReference>
<organism evidence="12 13">
    <name type="scientific">Permianibacter aggregans</name>
    <dbReference type="NCBI Taxonomy" id="1510150"/>
    <lineage>
        <taxon>Bacteria</taxon>
        <taxon>Pseudomonadati</taxon>
        <taxon>Pseudomonadota</taxon>
        <taxon>Gammaproteobacteria</taxon>
        <taxon>Pseudomonadales</taxon>
        <taxon>Pseudomonadaceae</taxon>
        <taxon>Permianibacter</taxon>
    </lineage>
</organism>
<evidence type="ECO:0000256" key="4">
    <source>
        <dbReference type="ARBA" id="ARBA00008655"/>
    </source>
</evidence>
<keyword evidence="8 9" id="KW-0012">Acyltransferase</keyword>
<evidence type="ECO:0000256" key="7">
    <source>
        <dbReference type="ARBA" id="ARBA00022679"/>
    </source>
</evidence>
<accession>A0A4V3D841</accession>
<comment type="pathway">
    <text evidence="2">Phospholipid metabolism; CDP-diacylglycerol biosynthesis; CDP-diacylglycerol from sn-glycerol 3-phosphate: step 2/3.</text>
</comment>
<keyword evidence="13" id="KW-1185">Reference proteome</keyword>